<dbReference type="Pfam" id="PF00881">
    <property type="entry name" value="Nitroreductase"/>
    <property type="match status" value="2"/>
</dbReference>
<sequence>MIEILRKRRSVRQFLDKEIEKEKIDILKEAVLRSPSSRGINPWEFIFVTDKELLEKLSKAKKHGSAFLKNAKLGVLVIADTRKSDVCIEDCSIAAITLQYVAESLGLGSCWAQIRLREHNDNISAEEYVRNLFVLPDYYLIECIIGIGYPKNKPQGHDYSTLQFEKIHTNGFKND</sequence>
<dbReference type="OrthoDB" id="9783470at2"/>
<dbReference type="AlphaFoldDB" id="D3PDT9"/>
<dbReference type="HOGENOM" id="CLU_070764_7_3_0"/>
<proteinExistence type="inferred from homology"/>
<evidence type="ECO:0000256" key="2">
    <source>
        <dbReference type="ARBA" id="ARBA00023002"/>
    </source>
</evidence>
<dbReference type="Gene3D" id="3.40.109.10">
    <property type="entry name" value="NADH Oxidase"/>
    <property type="match status" value="1"/>
</dbReference>
<dbReference type="GO" id="GO:0016491">
    <property type="term" value="F:oxidoreductase activity"/>
    <property type="evidence" value="ECO:0007669"/>
    <property type="project" value="UniProtKB-KW"/>
</dbReference>
<dbReference type="EMBL" id="AP011529">
    <property type="protein sequence ID" value="BAI80762.1"/>
    <property type="molecule type" value="Genomic_DNA"/>
</dbReference>
<keyword evidence="2" id="KW-0560">Oxidoreductase</keyword>
<evidence type="ECO:0000259" key="3">
    <source>
        <dbReference type="Pfam" id="PF00881"/>
    </source>
</evidence>
<feature type="domain" description="Nitroreductase" evidence="3">
    <location>
        <begin position="5"/>
        <end position="61"/>
    </location>
</feature>
<gene>
    <name evidence="4" type="ordered locus">DEFDS_1295</name>
</gene>
<dbReference type="PANTHER" id="PTHR43673">
    <property type="entry name" value="NAD(P)H NITROREDUCTASE YDGI-RELATED"/>
    <property type="match status" value="1"/>
</dbReference>
<organism evidence="4 5">
    <name type="scientific">Deferribacter desulfuricans (strain DSM 14783 / JCM 11476 / NBRC 101012 / SSM1)</name>
    <dbReference type="NCBI Taxonomy" id="639282"/>
    <lineage>
        <taxon>Bacteria</taxon>
        <taxon>Pseudomonadati</taxon>
        <taxon>Deferribacterota</taxon>
        <taxon>Deferribacteres</taxon>
        <taxon>Deferribacterales</taxon>
        <taxon>Deferribacteraceae</taxon>
        <taxon>Deferribacter</taxon>
    </lineage>
</organism>
<evidence type="ECO:0000256" key="1">
    <source>
        <dbReference type="ARBA" id="ARBA00007118"/>
    </source>
</evidence>
<dbReference type="PANTHER" id="PTHR43673:SF10">
    <property type="entry name" value="NADH DEHYDROGENASE_NAD(P)H NITROREDUCTASE XCC3605-RELATED"/>
    <property type="match status" value="1"/>
</dbReference>
<dbReference type="KEGG" id="ddf:DEFDS_1295"/>
<comment type="similarity">
    <text evidence="1">Belongs to the nitroreductase family.</text>
</comment>
<accession>D3PDT9</accession>
<name>D3PDT9_DEFDS</name>
<dbReference type="Proteomes" id="UP000001520">
    <property type="component" value="Chromosome"/>
</dbReference>
<evidence type="ECO:0000313" key="4">
    <source>
        <dbReference type="EMBL" id="BAI80762.1"/>
    </source>
</evidence>
<dbReference type="InterPro" id="IPR000415">
    <property type="entry name" value="Nitroreductase-like"/>
</dbReference>
<dbReference type="STRING" id="639282.DEFDS_1295"/>
<feature type="domain" description="Nitroreductase" evidence="3">
    <location>
        <begin position="62"/>
        <end position="149"/>
    </location>
</feature>
<reference evidence="4 5" key="1">
    <citation type="journal article" date="2010" name="DNA Res.">
        <title>Bacterial lifestyle in a deep-sea hydrothermal vent chimney revealed by the genome sequence of the thermophilic bacterium Deferribacter desulfuricans SSM1.</title>
        <authorList>
            <person name="Takaki Y."/>
            <person name="Shimamura S."/>
            <person name="Nakagawa S."/>
            <person name="Fukuhara Y."/>
            <person name="Horikawa H."/>
            <person name="Ankai A."/>
            <person name="Harada T."/>
            <person name="Hosoyama A."/>
            <person name="Oguchi A."/>
            <person name="Fukui S."/>
            <person name="Fujita N."/>
            <person name="Takami H."/>
            <person name="Takai K."/>
        </authorList>
    </citation>
    <scope>NUCLEOTIDE SEQUENCE [LARGE SCALE GENOMIC DNA]</scope>
    <source>
        <strain evidence="5">DSM 14783 / JCM 11476 / NBRC 101012 / SSM1</strain>
    </source>
</reference>
<keyword evidence="5" id="KW-1185">Reference proteome</keyword>
<dbReference type="CDD" id="cd02151">
    <property type="entry name" value="nitroreductase"/>
    <property type="match status" value="1"/>
</dbReference>
<dbReference type="eggNOG" id="COG0778">
    <property type="taxonomic scope" value="Bacteria"/>
</dbReference>
<dbReference type="RefSeq" id="WP_013008009.1">
    <property type="nucleotide sequence ID" value="NC_013939.1"/>
</dbReference>
<dbReference type="InterPro" id="IPR029479">
    <property type="entry name" value="Nitroreductase"/>
</dbReference>
<evidence type="ECO:0000313" key="5">
    <source>
        <dbReference type="Proteomes" id="UP000001520"/>
    </source>
</evidence>
<protein>
    <submittedName>
        <fullName evidence="4">Nitroreductase</fullName>
    </submittedName>
</protein>
<dbReference type="SUPFAM" id="SSF55469">
    <property type="entry name" value="FMN-dependent nitroreductase-like"/>
    <property type="match status" value="1"/>
</dbReference>